<dbReference type="PANTHER" id="PTHR46227:SF2">
    <property type="entry name" value="FI03335P"/>
    <property type="match status" value="1"/>
</dbReference>
<keyword evidence="3" id="KW-0677">Repeat</keyword>
<dbReference type="InterPro" id="IPR036034">
    <property type="entry name" value="PDZ_sf"/>
</dbReference>
<feature type="domain" description="PDZ" evidence="4">
    <location>
        <begin position="42"/>
        <end position="125"/>
    </location>
</feature>
<dbReference type="AlphaFoldDB" id="A0A915I919"/>
<name>A0A915I919_ROMCU</name>
<proteinExistence type="predicted"/>
<reference evidence="6" key="1">
    <citation type="submission" date="2022-11" db="UniProtKB">
        <authorList>
            <consortium name="WormBaseParasite"/>
        </authorList>
    </citation>
    <scope>IDENTIFICATION</scope>
</reference>
<dbReference type="InterPro" id="IPR001478">
    <property type="entry name" value="PDZ"/>
</dbReference>
<evidence type="ECO:0000313" key="5">
    <source>
        <dbReference type="Proteomes" id="UP000887565"/>
    </source>
</evidence>
<evidence type="ECO:0000256" key="3">
    <source>
        <dbReference type="ARBA" id="ARBA00022737"/>
    </source>
</evidence>
<accession>A0A915I919</accession>
<organism evidence="5 6">
    <name type="scientific">Romanomermis culicivorax</name>
    <name type="common">Nematode worm</name>
    <dbReference type="NCBI Taxonomy" id="13658"/>
    <lineage>
        <taxon>Eukaryota</taxon>
        <taxon>Metazoa</taxon>
        <taxon>Ecdysozoa</taxon>
        <taxon>Nematoda</taxon>
        <taxon>Enoplea</taxon>
        <taxon>Dorylaimia</taxon>
        <taxon>Mermithida</taxon>
        <taxon>Mermithoidea</taxon>
        <taxon>Mermithidae</taxon>
        <taxon>Romanomermis</taxon>
    </lineage>
</organism>
<evidence type="ECO:0000256" key="1">
    <source>
        <dbReference type="ARBA" id="ARBA00004496"/>
    </source>
</evidence>
<keyword evidence="5" id="KW-1185">Reference proteome</keyword>
<dbReference type="PANTHER" id="PTHR46227">
    <property type="entry name" value="GLUTAMATE RECEPTOR-INTERACTING PROTEIN GRIP"/>
    <property type="match status" value="1"/>
</dbReference>
<sequence length="137" mass="15289">MLFPSKRNTIDAKDRNNDNRSARCIKNENGLSAVENNRASFTAELTRKDGASLGFNIDGGVDKNAPPIISKLRPGSIAYRCDELQVGDFLIAVNGIKVLTLKYEEILILLRNATDTIILTIEYDLNTLCKLREEFTL</sequence>
<dbReference type="WBParaSite" id="nRc.2.0.1.t10362-RA">
    <property type="protein sequence ID" value="nRc.2.0.1.t10362-RA"/>
    <property type="gene ID" value="nRc.2.0.1.g10362"/>
</dbReference>
<dbReference type="InterPro" id="IPR043545">
    <property type="entry name" value="GRIP1/2"/>
</dbReference>
<evidence type="ECO:0000256" key="2">
    <source>
        <dbReference type="ARBA" id="ARBA00022490"/>
    </source>
</evidence>
<dbReference type="Gene3D" id="2.30.42.10">
    <property type="match status" value="1"/>
</dbReference>
<keyword evidence="2" id="KW-0963">Cytoplasm</keyword>
<evidence type="ECO:0000313" key="6">
    <source>
        <dbReference type="WBParaSite" id="nRc.2.0.1.t10362-RA"/>
    </source>
</evidence>
<evidence type="ECO:0000259" key="4">
    <source>
        <dbReference type="PROSITE" id="PS50106"/>
    </source>
</evidence>
<dbReference type="SUPFAM" id="SSF50156">
    <property type="entry name" value="PDZ domain-like"/>
    <property type="match status" value="1"/>
</dbReference>
<dbReference type="Pfam" id="PF00595">
    <property type="entry name" value="PDZ"/>
    <property type="match status" value="1"/>
</dbReference>
<comment type="subcellular location">
    <subcellularLocation>
        <location evidence="1">Cytoplasm</location>
    </subcellularLocation>
</comment>
<dbReference type="SMART" id="SM00228">
    <property type="entry name" value="PDZ"/>
    <property type="match status" value="1"/>
</dbReference>
<protein>
    <submittedName>
        <fullName evidence="6">PDZ domain-containing protein</fullName>
    </submittedName>
</protein>
<dbReference type="GO" id="GO:0005737">
    <property type="term" value="C:cytoplasm"/>
    <property type="evidence" value="ECO:0007669"/>
    <property type="project" value="UniProtKB-SubCell"/>
</dbReference>
<dbReference type="GO" id="GO:0098887">
    <property type="term" value="P:neurotransmitter receptor transport, endosome to postsynaptic membrane"/>
    <property type="evidence" value="ECO:0007669"/>
    <property type="project" value="TreeGrafter"/>
</dbReference>
<dbReference type="Proteomes" id="UP000887565">
    <property type="component" value="Unplaced"/>
</dbReference>
<dbReference type="PROSITE" id="PS50106">
    <property type="entry name" value="PDZ"/>
    <property type="match status" value="1"/>
</dbReference>